<name>A0A6M0SMR9_CLOBO</name>
<evidence type="ECO:0000313" key="2">
    <source>
        <dbReference type="EMBL" id="NFA42581.1"/>
    </source>
</evidence>
<feature type="domain" description="Pua-like" evidence="1">
    <location>
        <begin position="54"/>
        <end position="178"/>
    </location>
</feature>
<dbReference type="EMBL" id="SGKU01000018">
    <property type="protein sequence ID" value="NFA42581.1"/>
    <property type="molecule type" value="Genomic_DNA"/>
</dbReference>
<comment type="caution">
    <text evidence="2">The sequence shown here is derived from an EMBL/GenBank/DDBJ whole genome shotgun (WGS) entry which is preliminary data.</text>
</comment>
<reference evidence="2 3" key="1">
    <citation type="submission" date="2019-02" db="EMBL/GenBank/DDBJ databases">
        <title>Genome sequencing of Clostridium botulinum clinical isolates.</title>
        <authorList>
            <person name="Brunt J."/>
            <person name="Van Vliet A.H.M."/>
            <person name="Stringer S.C."/>
            <person name="Grant K.A."/>
            <person name="Carter A.C."/>
            <person name="Peck M.W."/>
        </authorList>
    </citation>
    <scope>NUCLEOTIDE SEQUENCE [LARGE SCALE GENOMIC DNA]</scope>
    <source>
        <strain evidence="2 3">H113700579</strain>
    </source>
</reference>
<organism evidence="2 3">
    <name type="scientific">Clostridium botulinum</name>
    <dbReference type="NCBI Taxonomy" id="1491"/>
    <lineage>
        <taxon>Bacteria</taxon>
        <taxon>Bacillati</taxon>
        <taxon>Bacillota</taxon>
        <taxon>Clostridia</taxon>
        <taxon>Eubacteriales</taxon>
        <taxon>Clostridiaceae</taxon>
        <taxon>Clostridium</taxon>
    </lineage>
</organism>
<evidence type="ECO:0000313" key="3">
    <source>
        <dbReference type="Proteomes" id="UP000472355"/>
    </source>
</evidence>
<dbReference type="Pfam" id="PF24405">
    <property type="entry name" value="Pua-like"/>
    <property type="match status" value="1"/>
</dbReference>
<protein>
    <recommendedName>
        <fullName evidence="1">Pua-like domain-containing protein</fullName>
    </recommendedName>
</protein>
<evidence type="ECO:0000259" key="1">
    <source>
        <dbReference type="Pfam" id="PF24405"/>
    </source>
</evidence>
<gene>
    <name evidence="2" type="ORF">EXM65_08320</name>
</gene>
<proteinExistence type="predicted"/>
<sequence>MAFNFATRHLSAQQQNIIRTRKENDERLKQESSIIKPSSIYEISIMMKLGNDLDVKVDGNKTMKIYKDFCDKNGSVWFSTNSHPKGIGKQKYKEFTDAINKGNTVEMFFIIGKGCNGTNNIEYRAEVLDIESDADGIYSPDVNLTPMEYKKENKKIWIKISNLQKVNELSVKDFVIASTKKDLKEAIEGSQYHFGYIKRK</sequence>
<dbReference type="AlphaFoldDB" id="A0A6M0SMR9"/>
<accession>A0A6M0SMR9</accession>
<dbReference type="Proteomes" id="UP000472355">
    <property type="component" value="Unassembled WGS sequence"/>
</dbReference>
<dbReference type="InterPro" id="IPR057406">
    <property type="entry name" value="Pua-like_dom"/>
</dbReference>